<keyword evidence="3 4" id="KW-0539">Nucleus</keyword>
<organism evidence="5 6">
    <name type="scientific">Fistulina hepatica ATCC 64428</name>
    <dbReference type="NCBI Taxonomy" id="1128425"/>
    <lineage>
        <taxon>Eukaryota</taxon>
        <taxon>Fungi</taxon>
        <taxon>Dikarya</taxon>
        <taxon>Basidiomycota</taxon>
        <taxon>Agaricomycotina</taxon>
        <taxon>Agaricomycetes</taxon>
        <taxon>Agaricomycetidae</taxon>
        <taxon>Agaricales</taxon>
        <taxon>Fistulinaceae</taxon>
        <taxon>Fistulina</taxon>
    </lineage>
</organism>
<dbReference type="GO" id="GO:0005643">
    <property type="term" value="C:nuclear pore"/>
    <property type="evidence" value="ECO:0007669"/>
    <property type="project" value="UniProtKB-SubCell"/>
</dbReference>
<name>A0A0D7AIS5_9AGAR</name>
<dbReference type="AlphaFoldDB" id="A0A0D7AIS5"/>
<evidence type="ECO:0000256" key="4">
    <source>
        <dbReference type="RuleBase" id="RU364035"/>
    </source>
</evidence>
<comment type="similarity">
    <text evidence="2 4">Belongs to the nucleoporin interacting component (NIC) family.</text>
</comment>
<evidence type="ECO:0000256" key="3">
    <source>
        <dbReference type="ARBA" id="ARBA00023242"/>
    </source>
</evidence>
<reference evidence="5 6" key="1">
    <citation type="journal article" date="2015" name="Fungal Genet. Biol.">
        <title>Evolution of novel wood decay mechanisms in Agaricales revealed by the genome sequences of Fistulina hepatica and Cylindrobasidium torrendii.</title>
        <authorList>
            <person name="Floudas D."/>
            <person name="Held B.W."/>
            <person name="Riley R."/>
            <person name="Nagy L.G."/>
            <person name="Koehler G."/>
            <person name="Ransdell A.S."/>
            <person name="Younus H."/>
            <person name="Chow J."/>
            <person name="Chiniquy J."/>
            <person name="Lipzen A."/>
            <person name="Tritt A."/>
            <person name="Sun H."/>
            <person name="Haridas S."/>
            <person name="LaButti K."/>
            <person name="Ohm R.A."/>
            <person name="Kues U."/>
            <person name="Blanchette R.A."/>
            <person name="Grigoriev I.V."/>
            <person name="Minto R.E."/>
            <person name="Hibbett D.S."/>
        </authorList>
    </citation>
    <scope>NUCLEOTIDE SEQUENCE [LARGE SCALE GENOMIC DNA]</scope>
    <source>
        <strain evidence="5 6">ATCC 64428</strain>
    </source>
</reference>
<dbReference type="GO" id="GO:0016973">
    <property type="term" value="P:poly(A)+ mRNA export from nucleus"/>
    <property type="evidence" value="ECO:0007669"/>
    <property type="project" value="TreeGrafter"/>
</dbReference>
<comment type="subcellular location">
    <subcellularLocation>
        <location evidence="1">Nucleus envelope</location>
    </subcellularLocation>
    <subcellularLocation>
        <location evidence="4">Nucleus</location>
        <location evidence="4">Nuclear pore complex</location>
    </subcellularLocation>
</comment>
<dbReference type="PANTHER" id="PTHR11225:SF4">
    <property type="entry name" value="NUCLEAR PORE COMPLEX PROTEIN NUP93"/>
    <property type="match status" value="1"/>
</dbReference>
<dbReference type="EMBL" id="KN881666">
    <property type="protein sequence ID" value="KIY51196.1"/>
    <property type="molecule type" value="Genomic_DNA"/>
</dbReference>
<dbReference type="GO" id="GO:0006606">
    <property type="term" value="P:protein import into nucleus"/>
    <property type="evidence" value="ECO:0007669"/>
    <property type="project" value="TreeGrafter"/>
</dbReference>
<evidence type="ECO:0000256" key="1">
    <source>
        <dbReference type="ARBA" id="ARBA00004259"/>
    </source>
</evidence>
<dbReference type="Pfam" id="PF04097">
    <property type="entry name" value="Nic96"/>
    <property type="match status" value="1"/>
</dbReference>
<dbReference type="GO" id="GO:0017056">
    <property type="term" value="F:structural constituent of nuclear pore"/>
    <property type="evidence" value="ECO:0007669"/>
    <property type="project" value="InterPro"/>
</dbReference>
<dbReference type="OrthoDB" id="1918363at2759"/>
<keyword evidence="4" id="KW-0906">Nuclear pore complex</keyword>
<sequence>MADLSSLLSSSKALNSQFVRPDLPSVHLSLDQIEAQSRRLAAARTHQPSADQLFGAADSTNGTAAAYSNERANYLLAQAQVDAPNLTESVSNLNATNIFAPRQAVPQGSVFIPALQVSSSPLLTLDISPTQNVQNAADALYLRHADVANYLRYSHEQNLITTIEEARKETQDEFYRLLEEKGQREWEAKKKRVFEELGGRRITSGQNDTAELHLDSSGRRSVPLTLTCVSQWLICSQSQRKMLAYSRVVTSFNTARLQGVSFPIINQLMNSTWGLQSNDDAAVIQTWNNLHVLSRITGEPRELATVEAIGHDMPAQVHNLPIFQNKFARVYLGDLESREAIDLRKQIAAGAREALEQQYWNVLMRTVTAHPQQAQVGGDPSAANQARSFTWVMYYRNGAWADRIELIGGHPVWAIAYFLVRTGHTREALQYVEERRAALESRVPSFATFFREWINNTERQLPPTHRTQIQSIYNQQMMLSNVSDRFKIALLKLMGKLEPHRRSVQDVTVTTEDWLWFQLSMVEEESEGGLRGLAEVLLGYGERQFEGEAENEGGVRGVWAGVLLMCGQFERAVAALWDHQETEVDAVHLAIALAYHGLLRVASRAETGDMSILSLSSASPPAINLSMLIWRYIRQFVKMDAKEALQYVYCVCLVADQGRVGKEQLENAWDLVRRIIVLSNSGAAWEELVGGFRSDGSRFNGIIEQGASLLQLEDTQQFNTQILLRAAKHSQENDRISEAIKLYNLAEDYKTVVACLAAALGNTVAQPTPDEKSKALEHTAAEILRHYERTNRAAGKDRDAVIRLLRIRQAMNLKNDSKFESALEMIESTDLIPLDGDVAKITRRAEEFKDLHEALQRNLQTYLPLTMDILMSLHQKIKKSILPEATKQTTLNDIRRKSRSLIIFAGMLKYRMSPDVYSYLARVDVEIAL</sequence>
<evidence type="ECO:0000256" key="2">
    <source>
        <dbReference type="ARBA" id="ARBA00010186"/>
    </source>
</evidence>
<accession>A0A0D7AIS5</accession>
<dbReference type="Proteomes" id="UP000054144">
    <property type="component" value="Unassembled WGS sequence"/>
</dbReference>
<dbReference type="PANTHER" id="PTHR11225">
    <property type="entry name" value="NUCLEAR PORE COMPLEX PROTEIN NUP93 NUCLEOPORIN NUP93 DEAD EYE PROTEIN"/>
    <property type="match status" value="1"/>
</dbReference>
<evidence type="ECO:0000313" key="5">
    <source>
        <dbReference type="EMBL" id="KIY51196.1"/>
    </source>
</evidence>
<keyword evidence="4" id="KW-0509">mRNA transport</keyword>
<keyword evidence="4" id="KW-0472">Membrane</keyword>
<gene>
    <name evidence="5" type="ORF">FISHEDRAFT_64251</name>
</gene>
<keyword evidence="4" id="KW-0811">Translocation</keyword>
<protein>
    <recommendedName>
        <fullName evidence="4">Nuclear pore protein</fullName>
    </recommendedName>
</protein>
<evidence type="ECO:0000313" key="6">
    <source>
        <dbReference type="Proteomes" id="UP000054144"/>
    </source>
</evidence>
<proteinExistence type="inferred from homology"/>
<keyword evidence="4" id="KW-0813">Transport</keyword>
<keyword evidence="6" id="KW-1185">Reference proteome</keyword>
<keyword evidence="4" id="KW-0653">Protein transport</keyword>
<dbReference type="InterPro" id="IPR007231">
    <property type="entry name" value="Nucleoporin_int_Nup93/Nic96"/>
</dbReference>